<dbReference type="SUPFAM" id="SSF63829">
    <property type="entry name" value="Calcium-dependent phosphotriesterase"/>
    <property type="match status" value="3"/>
</dbReference>
<keyword evidence="3" id="KW-0406">Ion transport</keyword>
<dbReference type="InterPro" id="IPR011006">
    <property type="entry name" value="CheY-like_superfamily"/>
</dbReference>
<dbReference type="InterPro" id="IPR007312">
    <property type="entry name" value="Phosphoesterase"/>
</dbReference>
<accession>A0A2Z7A1L2</accession>
<protein>
    <submittedName>
        <fullName evidence="15">Two-component sensor protein histidine protein kinase</fullName>
    </submittedName>
</protein>
<keyword evidence="9 12" id="KW-0472">Membrane</keyword>
<dbReference type="Gene3D" id="3.40.50.1820">
    <property type="entry name" value="alpha/beta hydrolase"/>
    <property type="match status" value="1"/>
</dbReference>
<dbReference type="SUPFAM" id="SSF56935">
    <property type="entry name" value="Porins"/>
    <property type="match status" value="1"/>
</dbReference>
<evidence type="ECO:0000256" key="6">
    <source>
        <dbReference type="ARBA" id="ARBA00022801"/>
    </source>
</evidence>
<dbReference type="SUPFAM" id="SSF53474">
    <property type="entry name" value="alpha/beta-Hydrolases"/>
    <property type="match status" value="1"/>
</dbReference>
<keyword evidence="6" id="KW-0378">Hydrolase</keyword>
<dbReference type="InterPro" id="IPR037066">
    <property type="entry name" value="Plug_dom_sf"/>
</dbReference>
<dbReference type="SMART" id="SM00388">
    <property type="entry name" value="HisKA"/>
    <property type="match status" value="1"/>
</dbReference>
<dbReference type="InterPro" id="IPR012910">
    <property type="entry name" value="Plug_dom"/>
</dbReference>
<keyword evidence="7" id="KW-0408">Iron</keyword>
<dbReference type="SMART" id="SM00965">
    <property type="entry name" value="STN"/>
    <property type="match status" value="1"/>
</dbReference>
<dbReference type="Proteomes" id="UP000250235">
    <property type="component" value="Unassembled WGS sequence"/>
</dbReference>
<sequence length="2857" mass="310820">MNTASNTSGRGVLPVEKCKVTATAGPRLRRSAVACALAMVLPFTASVLMPATARAQQVASVHVYAIGAGDLHKALNALSAQGGVQVVYSPSLVAGKTTRGLSGNFAPTDALRRLLAGTGLTWQSVNASTFLLKTAPPAAGRTSSTKEARKADADKSIRTLDTVNVSGSLINNAQIQTATPTMTITAQDIQEQGFTDVADVLQNSVLAVGSVQGPSDSGAYTQGAQTFSMFGLSPSYTLMLVDGKPVSAFGELYNGSKSFNNLGNIPLSMIDHIDVMPGGGSAIYGSSAIAGVVNIVTKQHVDGGQISVRTGNFSDGGGANQRLSASWGHDFGKLSVLAALEFDNASPIWNYQRSMTAGVSADPNGKYTPTPVAEIEEYGTSSKPKSSVQGYLSPTDGCAALAGLFGGTTIETRDLNSTKRTGTYCGSDSAEGYKTLANQKRSYSGMTKLKYDVNDDLRLYTDLMMNYQASKWNSSLPNWSTNDWPGGMIEDKNTKELLDPELQFGPEEMAGGYYMSRMQRQTNLMYQADVGANGHFGDSGWDWDFYVLHASDDTHYDKPEFLADKIDAFFTQYFLGPKKGTGATGLYEYDPDYAAFYTPLTPAQISSFSFMDSGYAKAWVNNTRATVSNSSLFSLPGGDAGFAVIVEGGNEAWYEPANPIDVAGNDYGHTATSGGGRRNHYASAAELNLPLFNELTLDLSGRYDHYSTDVGPANHKFTYKGGIEYRPFNTLLLRANYTTSFQAPQMPAMFLGPSGSYDEVTDYYQCALNKVADCDDYEDDAKVTHIGNTGLKPTTAQSWTVGGVWSPSGKVSFNVDYMHIAIQNEVVLQDVDQLLTQESQCRLGILDESSVSCQEVLSQVQRDPATGQITGVTAYYANLSNETTDSITATGKYVFDPTRFGQFGIVLNYNDMLKHVYQEYPHTPVIDQLANPYYSAGFKSIVTGSLTWRSPGEHWSTTVYGRRAGKAPNYIAYEDGASYAGAGYVHPWITFNWTLRYAPTPKLGLSLLVNNIANKMPPADPTWTSYPYYNYKYYNVLGRQVSLPKVADMLLLKYVLAGCLAWLALSAVAAPAATTYEVKPSSTDPRIRHDDFDDWVMFDRTAPATAPLVLFMPGTHGKPGNRADLPLMELIVAQGYRLIWISFDNDISVSKICPHDPDPDCSGKFRRMRVDGAGPAPVDNPPAESVVSRLVHLLQTLDKAHPGEGWGGYLVDGAPDWKRIVVSGHSTGAGMAAYIAKNHEVARVVLFSSPWDDIHLPGQPQTTAPWLSRPSATPMDRWYAEYNQRENTAKLIARAYAVLQIPRQHIQVFSLDLPAGYGKHSRNPFHTVTDQDPRYASQWKAMFGSALEAVMKKSLFSALAIWLLIMVWQVAPASTPPSVAPVRHVFVIVLENEPFDVTFGAKSLAPYLAHTLPAQGALLTQYYGTGHDSLDNYIALISGQAPNPATQHDCGHYVEFKQTAGKLDGNGQLAGNGCIYPAMVKTVADQLHAAGFSWKGYMEGMGSDPAREADRCGHATIGSRDMTGRETVKDRYADKHDPFVYFHSVIDDVAYCGEHVVPLAELAVDLEKAATTPNYAFITPDLCHDGHNAPCRNGEPGGLVSADAFLRTWVPRITASPAFRKGGVLIITFDEGTDGTSCCGEQPLPGGPQPGQYGPGGGRIGGYIMFASLVLGAILSTAAPMAGTGAAGQANVAMQAAAPARELLPTPQFRHFDMGDGLPSSAINAVVQDQRGFMWFGGSGGLVRYDGVEFKTWTHVPDDANALSSNDITQLVCATDGRLWIATGDAGLDQLDPATGRFEHWRHDPKNPASLSSDVVISLARDRDGSLWVGTRNGLDHLSPDGRRLEHVPYLQAIGGGSGSNRDKMVGALKVDTDGTLWIGTWSGLLLKRLPDGSIHQVKVIHGQDKPDQIWRINGSGNDLRIGTRLGLLHLDSDGVARPMFTAAQMAPEYVFDSARDRSGRLWMVTLHGVVMVDPHTGIHRFHSQPLVLGGLPGEWTWRVIADREGGLWFTFYDGGIAYLAPGWEEFSRYTHIPDDPNSLRDTLASVVASSADGKLWVGERGKIDKLDPATGKVEHVLDGLNTEVISMVEDGHSLWFTIRGMLERYQDGKSTVVDRAQKQFTRPEILMKGSDGAIYVTVAKDGVVRVDTKTLQVTPVPMPPDAKDVDIRPSGLDEQDGKLLYANHEGLMRWNPAIRRMEFVPGVPRGEDVLAFTHIGRTFWLLRNDELEHYHWQAGRAVRDRVVGAAQGWTGPVVLGMDTDQTGRLWIFSQTGLWSYDPVAGKFKRYGLQEGLINSEFLGSAVQLVPDGPFYAPTQGGVIAFDPLQLRRQAMAPPLAVVGIDVRDNKGEHALPTNQQNVALAWSDRDLRVSIRALSYVNPKANRYRFRMAGVDDGWVDTGNRGDREFVGLPAGDYTLYAEAAGAGGTWGRLAAPMHIHVQAPPWQRWWAWLLYGLALAAAVGWIMWAWRRRLAQRHRIELIEQRRELAEQASAAKTQFLATLSHEIRTPMTGVMGMAELLLNTPLDARQQDYTRAMQRSGSMLLKLLNDALDLVRIDAGRLELEPAPFDPRQLVEDVAQLEQGLAWSKGLRFAVEIADELPAQAVGDAVRIKQVLLNLANNALKFTEHGSVTLRATRSGDDLLFSVSDTGPGIPEGSQARLFERFEQEDSPQRRTGSGLGLAICRELVEMMGGSIELQSRLGFGSTFLVRLPLIEMGHAADEQALSAPAGKRHLRLLLVEDDPIVAAVIAGLLQQQGHAACHVANGLLALAELDRNHYDAVLLDLDLPGVDGFQVARLIRQREAGQRLPIVAVTARSGEADELRSRESGMDGFLRKPLSGEQLAAMLARVLEVTVAV</sequence>
<dbReference type="Pfam" id="PF00593">
    <property type="entry name" value="TonB_dep_Rec_b-barrel"/>
    <property type="match status" value="1"/>
</dbReference>
<dbReference type="Pfam" id="PF07660">
    <property type="entry name" value="STN"/>
    <property type="match status" value="1"/>
</dbReference>
<evidence type="ECO:0000256" key="1">
    <source>
        <dbReference type="ARBA" id="ARBA00004571"/>
    </source>
</evidence>
<keyword evidence="4 11" id="KW-0597">Phosphoprotein</keyword>
<dbReference type="SUPFAM" id="SSF52172">
    <property type="entry name" value="CheY-like"/>
    <property type="match status" value="1"/>
</dbReference>
<keyword evidence="16" id="KW-1185">Reference proteome</keyword>
<dbReference type="PANTHER" id="PTHR47234">
    <property type="match status" value="1"/>
</dbReference>
<dbReference type="InterPro" id="IPR013783">
    <property type="entry name" value="Ig-like_fold"/>
</dbReference>
<dbReference type="CDD" id="cd17546">
    <property type="entry name" value="REC_hyHK_CKI1_RcsC-like"/>
    <property type="match status" value="1"/>
</dbReference>
<dbReference type="FunFam" id="3.30.565.10:FF:000010">
    <property type="entry name" value="Sensor histidine kinase RcsC"/>
    <property type="match status" value="1"/>
</dbReference>
<dbReference type="Pfam" id="PF07715">
    <property type="entry name" value="Plug"/>
    <property type="match status" value="1"/>
</dbReference>
<evidence type="ECO:0000256" key="3">
    <source>
        <dbReference type="ARBA" id="ARBA00022496"/>
    </source>
</evidence>
<dbReference type="Gene3D" id="1.10.287.130">
    <property type="match status" value="1"/>
</dbReference>
<evidence type="ECO:0000256" key="11">
    <source>
        <dbReference type="PROSITE-ProRule" id="PRU00169"/>
    </source>
</evidence>
<dbReference type="InterPro" id="IPR011123">
    <property type="entry name" value="Y_Y_Y"/>
</dbReference>
<dbReference type="SUPFAM" id="SSF55874">
    <property type="entry name" value="ATPase domain of HSP90 chaperone/DNA topoisomerase II/histidine kinase"/>
    <property type="match status" value="1"/>
</dbReference>
<feature type="transmembrane region" description="Helical" evidence="12">
    <location>
        <begin position="2447"/>
        <end position="2468"/>
    </location>
</feature>
<evidence type="ECO:0000256" key="7">
    <source>
        <dbReference type="ARBA" id="ARBA00023004"/>
    </source>
</evidence>
<dbReference type="Gene3D" id="2.40.170.20">
    <property type="entry name" value="TonB-dependent receptor, beta-barrel domain"/>
    <property type="match status" value="1"/>
</dbReference>
<dbReference type="Pfam" id="PF02518">
    <property type="entry name" value="HATPase_c"/>
    <property type="match status" value="1"/>
</dbReference>
<name>A0A2Z7A1L2_9LAMI</name>
<dbReference type="InterPro" id="IPR004358">
    <property type="entry name" value="Sig_transdc_His_kin-like_C"/>
</dbReference>
<evidence type="ECO:0000256" key="5">
    <source>
        <dbReference type="ARBA" id="ARBA00022692"/>
    </source>
</evidence>
<dbReference type="Gene3D" id="2.170.130.10">
    <property type="entry name" value="TonB-dependent receptor, plug domain"/>
    <property type="match status" value="1"/>
</dbReference>
<dbReference type="InterPro" id="IPR003661">
    <property type="entry name" value="HisK_dim/P_dom"/>
</dbReference>
<evidence type="ECO:0000256" key="2">
    <source>
        <dbReference type="ARBA" id="ARBA00022448"/>
    </source>
</evidence>
<dbReference type="Gene3D" id="2.60.40.10">
    <property type="entry name" value="Immunoglobulins"/>
    <property type="match status" value="1"/>
</dbReference>
<dbReference type="InterPro" id="IPR015943">
    <property type="entry name" value="WD40/YVTN_repeat-like_dom_sf"/>
</dbReference>
<dbReference type="Gene3D" id="3.55.50.30">
    <property type="match status" value="1"/>
</dbReference>
<organism evidence="15 16">
    <name type="scientific">Dorcoceras hygrometricum</name>
    <dbReference type="NCBI Taxonomy" id="472368"/>
    <lineage>
        <taxon>Eukaryota</taxon>
        <taxon>Viridiplantae</taxon>
        <taxon>Streptophyta</taxon>
        <taxon>Embryophyta</taxon>
        <taxon>Tracheophyta</taxon>
        <taxon>Spermatophyta</taxon>
        <taxon>Magnoliopsida</taxon>
        <taxon>eudicotyledons</taxon>
        <taxon>Gunneridae</taxon>
        <taxon>Pentapetalae</taxon>
        <taxon>asterids</taxon>
        <taxon>lamiids</taxon>
        <taxon>Lamiales</taxon>
        <taxon>Gesneriaceae</taxon>
        <taxon>Didymocarpoideae</taxon>
        <taxon>Trichosporeae</taxon>
        <taxon>Loxocarpinae</taxon>
        <taxon>Dorcoceras</taxon>
    </lineage>
</organism>
<dbReference type="Gene3D" id="2.130.10.10">
    <property type="entry name" value="YVTN repeat-like/Quinoprotein amine dehydrogenase"/>
    <property type="match status" value="3"/>
</dbReference>
<dbReference type="GO" id="GO:0006826">
    <property type="term" value="P:iron ion transport"/>
    <property type="evidence" value="ECO:0007669"/>
    <property type="project" value="UniProtKB-KW"/>
</dbReference>
<keyword evidence="8" id="KW-0798">TonB box</keyword>
<dbReference type="CDD" id="cd00082">
    <property type="entry name" value="HisKA"/>
    <property type="match status" value="1"/>
</dbReference>
<keyword evidence="15" id="KW-0418">Kinase</keyword>
<feature type="domain" description="Response regulatory" evidence="14">
    <location>
        <begin position="2735"/>
        <end position="2851"/>
    </location>
</feature>
<keyword evidence="3" id="KW-0410">Iron transport</keyword>
<dbReference type="InterPro" id="IPR017850">
    <property type="entry name" value="Alkaline_phosphatase_core_sf"/>
</dbReference>
<evidence type="ECO:0000256" key="12">
    <source>
        <dbReference type="SAM" id="Phobius"/>
    </source>
</evidence>
<dbReference type="SUPFAM" id="SSF47384">
    <property type="entry name" value="Homodimeric domain of signal transducing histidine kinase"/>
    <property type="match status" value="1"/>
</dbReference>
<dbReference type="PROSITE" id="PS50109">
    <property type="entry name" value="HIS_KIN"/>
    <property type="match status" value="1"/>
</dbReference>
<feature type="modified residue" description="4-aspartylphosphate" evidence="11">
    <location>
        <position position="2784"/>
    </location>
</feature>
<keyword evidence="12" id="KW-1133">Transmembrane helix</keyword>
<keyword evidence="15" id="KW-0808">Transferase</keyword>
<keyword evidence="2" id="KW-0813">Transport</keyword>
<evidence type="ECO:0000259" key="14">
    <source>
        <dbReference type="PROSITE" id="PS50110"/>
    </source>
</evidence>
<dbReference type="Pfam" id="PF00512">
    <property type="entry name" value="HisKA"/>
    <property type="match status" value="1"/>
</dbReference>
<dbReference type="Gene3D" id="3.40.50.2300">
    <property type="match status" value="1"/>
</dbReference>
<dbReference type="InterPro" id="IPR011662">
    <property type="entry name" value="Secretin/TonB_short_N"/>
</dbReference>
<dbReference type="GO" id="GO:0019867">
    <property type="term" value="C:outer membrane"/>
    <property type="evidence" value="ECO:0007669"/>
    <property type="project" value="InterPro"/>
</dbReference>
<evidence type="ECO:0000256" key="4">
    <source>
        <dbReference type="ARBA" id="ARBA00022553"/>
    </source>
</evidence>
<dbReference type="InterPro" id="IPR003594">
    <property type="entry name" value="HATPase_dom"/>
</dbReference>
<evidence type="ECO:0000256" key="8">
    <source>
        <dbReference type="ARBA" id="ARBA00023077"/>
    </source>
</evidence>
<dbReference type="GO" id="GO:0000155">
    <property type="term" value="F:phosphorelay sensor kinase activity"/>
    <property type="evidence" value="ECO:0007669"/>
    <property type="project" value="InterPro"/>
</dbReference>
<dbReference type="InterPro" id="IPR011110">
    <property type="entry name" value="Reg_prop"/>
</dbReference>
<dbReference type="InterPro" id="IPR036942">
    <property type="entry name" value="Beta-barrel_TonB_sf"/>
</dbReference>
<dbReference type="OrthoDB" id="21225at2759"/>
<feature type="domain" description="Histidine kinase" evidence="13">
    <location>
        <begin position="2501"/>
        <end position="2715"/>
    </location>
</feature>
<dbReference type="SMART" id="SM00448">
    <property type="entry name" value="REC"/>
    <property type="match status" value="1"/>
</dbReference>
<dbReference type="PANTHER" id="PTHR47234:SF1">
    <property type="entry name" value="TONB-DEPENDENT RECEPTOR"/>
    <property type="match status" value="1"/>
</dbReference>
<dbReference type="InterPro" id="IPR036097">
    <property type="entry name" value="HisK_dim/P_sf"/>
</dbReference>
<dbReference type="PROSITE" id="PS52016">
    <property type="entry name" value="TONB_DEPENDENT_REC_3"/>
    <property type="match status" value="1"/>
</dbReference>
<dbReference type="SMART" id="SM00387">
    <property type="entry name" value="HATPase_c"/>
    <property type="match status" value="1"/>
</dbReference>
<evidence type="ECO:0000259" key="13">
    <source>
        <dbReference type="PROSITE" id="PS50109"/>
    </source>
</evidence>
<dbReference type="InterPro" id="IPR000531">
    <property type="entry name" value="Beta-barrel_TonB"/>
</dbReference>
<evidence type="ECO:0000313" key="15">
    <source>
        <dbReference type="EMBL" id="KZV15404.1"/>
    </source>
</evidence>
<evidence type="ECO:0000256" key="9">
    <source>
        <dbReference type="ARBA" id="ARBA00023136"/>
    </source>
</evidence>
<evidence type="ECO:0000256" key="10">
    <source>
        <dbReference type="ARBA" id="ARBA00023237"/>
    </source>
</evidence>
<dbReference type="PRINTS" id="PR00344">
    <property type="entry name" value="BCTRLSENSOR"/>
</dbReference>
<evidence type="ECO:0000313" key="16">
    <source>
        <dbReference type="Proteomes" id="UP000250235"/>
    </source>
</evidence>
<dbReference type="Pfam" id="PF07494">
    <property type="entry name" value="Reg_prop"/>
    <property type="match status" value="1"/>
</dbReference>
<dbReference type="InterPro" id="IPR039426">
    <property type="entry name" value="TonB-dep_rcpt-like"/>
</dbReference>
<proteinExistence type="predicted"/>
<dbReference type="CDD" id="cd16922">
    <property type="entry name" value="HATPase_EvgS-ArcB-TorS-like"/>
    <property type="match status" value="1"/>
</dbReference>
<dbReference type="Pfam" id="PF00072">
    <property type="entry name" value="Response_reg"/>
    <property type="match status" value="1"/>
</dbReference>
<dbReference type="Pfam" id="PF07495">
    <property type="entry name" value="Y_Y_Y"/>
    <property type="match status" value="1"/>
</dbReference>
<dbReference type="InterPro" id="IPR058180">
    <property type="entry name" value="BPSS1187-like"/>
</dbReference>
<dbReference type="NCBIfam" id="NF047580">
    <property type="entry name" value="BPSS1187_fam"/>
    <property type="match status" value="1"/>
</dbReference>
<keyword evidence="5 12" id="KW-0812">Transmembrane</keyword>
<dbReference type="GO" id="GO:0016788">
    <property type="term" value="F:hydrolase activity, acting on ester bonds"/>
    <property type="evidence" value="ECO:0007669"/>
    <property type="project" value="InterPro"/>
</dbReference>
<dbReference type="PROSITE" id="PS50110">
    <property type="entry name" value="RESPONSE_REGULATORY"/>
    <property type="match status" value="1"/>
</dbReference>
<dbReference type="InterPro" id="IPR001789">
    <property type="entry name" value="Sig_transdc_resp-reg_receiver"/>
</dbReference>
<dbReference type="InterPro" id="IPR029058">
    <property type="entry name" value="AB_hydrolase_fold"/>
</dbReference>
<dbReference type="Pfam" id="PF04185">
    <property type="entry name" value="Phosphoesterase"/>
    <property type="match status" value="1"/>
</dbReference>
<reference evidence="15 16" key="1">
    <citation type="journal article" date="2015" name="Proc. Natl. Acad. Sci. U.S.A.">
        <title>The resurrection genome of Boea hygrometrica: A blueprint for survival of dehydration.</title>
        <authorList>
            <person name="Xiao L."/>
            <person name="Yang G."/>
            <person name="Zhang L."/>
            <person name="Yang X."/>
            <person name="Zhao S."/>
            <person name="Ji Z."/>
            <person name="Zhou Q."/>
            <person name="Hu M."/>
            <person name="Wang Y."/>
            <person name="Chen M."/>
            <person name="Xu Y."/>
            <person name="Jin H."/>
            <person name="Xiao X."/>
            <person name="Hu G."/>
            <person name="Bao F."/>
            <person name="Hu Y."/>
            <person name="Wan P."/>
            <person name="Li L."/>
            <person name="Deng X."/>
            <person name="Kuang T."/>
            <person name="Xiang C."/>
            <person name="Zhu J.K."/>
            <person name="Oliver M.J."/>
            <person name="He Y."/>
        </authorList>
    </citation>
    <scope>NUCLEOTIDE SEQUENCE [LARGE SCALE GENOMIC DNA]</scope>
    <source>
        <strain evidence="16">cv. XS01</strain>
    </source>
</reference>
<comment type="subcellular location">
    <subcellularLocation>
        <location evidence="1">Cell outer membrane</location>
        <topology evidence="1">Multi-pass membrane protein</topology>
    </subcellularLocation>
</comment>
<keyword evidence="10" id="KW-0998">Cell outer membrane</keyword>
<dbReference type="InterPro" id="IPR005467">
    <property type="entry name" value="His_kinase_dom"/>
</dbReference>
<dbReference type="InterPro" id="IPR036890">
    <property type="entry name" value="HATPase_C_sf"/>
</dbReference>
<dbReference type="Gene3D" id="3.40.720.10">
    <property type="entry name" value="Alkaline Phosphatase, subunit A"/>
    <property type="match status" value="1"/>
</dbReference>
<gene>
    <name evidence="15" type="ORF">F511_19584</name>
</gene>
<dbReference type="Gene3D" id="3.30.565.10">
    <property type="entry name" value="Histidine kinase-like ATPase, C-terminal domain"/>
    <property type="match status" value="1"/>
</dbReference>
<dbReference type="EMBL" id="KV020100">
    <property type="protein sequence ID" value="KZV15404.1"/>
    <property type="molecule type" value="Genomic_DNA"/>
</dbReference>